<dbReference type="InterPro" id="IPR003691">
    <property type="entry name" value="FluC"/>
</dbReference>
<organism evidence="9">
    <name type="scientific">freshwater metagenome</name>
    <dbReference type="NCBI Taxonomy" id="449393"/>
    <lineage>
        <taxon>unclassified sequences</taxon>
        <taxon>metagenomes</taxon>
        <taxon>ecological metagenomes</taxon>
    </lineage>
</organism>
<dbReference type="Pfam" id="PF02537">
    <property type="entry name" value="CRCB"/>
    <property type="match status" value="1"/>
</dbReference>
<dbReference type="EMBL" id="CAEZWW010000047">
    <property type="protein sequence ID" value="CAB4669231.1"/>
    <property type="molecule type" value="Genomic_DNA"/>
</dbReference>
<evidence type="ECO:0000313" key="9">
    <source>
        <dbReference type="EMBL" id="CAB4669231.1"/>
    </source>
</evidence>
<dbReference type="GO" id="GO:0005886">
    <property type="term" value="C:plasma membrane"/>
    <property type="evidence" value="ECO:0007669"/>
    <property type="project" value="UniProtKB-SubCell"/>
</dbReference>
<feature type="transmembrane region" description="Helical" evidence="8">
    <location>
        <begin position="102"/>
        <end position="123"/>
    </location>
</feature>
<dbReference type="PANTHER" id="PTHR28259">
    <property type="entry name" value="FLUORIDE EXPORT PROTEIN 1-RELATED"/>
    <property type="match status" value="1"/>
</dbReference>
<gene>
    <name evidence="9" type="ORF">UFOPK2310_00520</name>
</gene>
<keyword evidence="4 8" id="KW-1133">Transmembrane helix</keyword>
<proteinExistence type="inferred from homology"/>
<protein>
    <submittedName>
        <fullName evidence="9">Unannotated protein</fullName>
    </submittedName>
</protein>
<sequence length="131" mass="13630">MGQMRTLGYIAVGGIIGSLGRYGLDLLASGNLPLEPQDFPLSTLAVNLIGCLAIGILAPVLLVRTGWPNARPFLITGILGGFTTFSALAAQSGVLLLDGQGWRAAAYLVATLAGGLLAVRLGMRITERQPR</sequence>
<evidence type="ECO:0000256" key="7">
    <source>
        <dbReference type="ARBA" id="ARBA00035585"/>
    </source>
</evidence>
<dbReference type="GO" id="GO:1903425">
    <property type="term" value="F:fluoride transmembrane transporter activity"/>
    <property type="evidence" value="ECO:0007669"/>
    <property type="project" value="TreeGrafter"/>
</dbReference>
<feature type="transmembrane region" description="Helical" evidence="8">
    <location>
        <begin position="7"/>
        <end position="24"/>
    </location>
</feature>
<feature type="transmembrane region" description="Helical" evidence="8">
    <location>
        <begin position="44"/>
        <end position="62"/>
    </location>
</feature>
<keyword evidence="5 8" id="KW-0472">Membrane</keyword>
<keyword evidence="3 8" id="KW-0812">Transmembrane</keyword>
<feature type="transmembrane region" description="Helical" evidence="8">
    <location>
        <begin position="74"/>
        <end position="96"/>
    </location>
</feature>
<comment type="similarity">
    <text evidence="6">Belongs to the fluoride channel Fluc/FEX (TC 1.A.43) family.</text>
</comment>
<evidence type="ECO:0000256" key="6">
    <source>
        <dbReference type="ARBA" id="ARBA00035120"/>
    </source>
</evidence>
<evidence type="ECO:0000256" key="3">
    <source>
        <dbReference type="ARBA" id="ARBA00022692"/>
    </source>
</evidence>
<name>A0A6J6M567_9ZZZZ</name>
<evidence type="ECO:0000256" key="4">
    <source>
        <dbReference type="ARBA" id="ARBA00022989"/>
    </source>
</evidence>
<reference evidence="9" key="1">
    <citation type="submission" date="2020-05" db="EMBL/GenBank/DDBJ databases">
        <authorList>
            <person name="Chiriac C."/>
            <person name="Salcher M."/>
            <person name="Ghai R."/>
            <person name="Kavagutti S V."/>
        </authorList>
    </citation>
    <scope>NUCLEOTIDE SEQUENCE</scope>
</reference>
<accession>A0A6J6M567</accession>
<evidence type="ECO:0000256" key="2">
    <source>
        <dbReference type="ARBA" id="ARBA00022475"/>
    </source>
</evidence>
<comment type="subcellular location">
    <subcellularLocation>
        <location evidence="1">Cell membrane</location>
        <topology evidence="1">Multi-pass membrane protein</topology>
    </subcellularLocation>
</comment>
<dbReference type="AlphaFoldDB" id="A0A6J6M567"/>
<evidence type="ECO:0000256" key="8">
    <source>
        <dbReference type="SAM" id="Phobius"/>
    </source>
</evidence>
<dbReference type="PANTHER" id="PTHR28259:SF1">
    <property type="entry name" value="FLUORIDE EXPORT PROTEIN 1-RELATED"/>
    <property type="match status" value="1"/>
</dbReference>
<evidence type="ECO:0000256" key="5">
    <source>
        <dbReference type="ARBA" id="ARBA00023136"/>
    </source>
</evidence>
<keyword evidence="2" id="KW-1003">Cell membrane</keyword>
<evidence type="ECO:0000256" key="1">
    <source>
        <dbReference type="ARBA" id="ARBA00004651"/>
    </source>
</evidence>
<dbReference type="HAMAP" id="MF_00454">
    <property type="entry name" value="FluC"/>
    <property type="match status" value="1"/>
</dbReference>
<comment type="catalytic activity">
    <reaction evidence="7">
        <text>fluoride(in) = fluoride(out)</text>
        <dbReference type="Rhea" id="RHEA:76159"/>
        <dbReference type="ChEBI" id="CHEBI:17051"/>
    </reaction>
    <physiologicalReaction direction="left-to-right" evidence="7">
        <dbReference type="Rhea" id="RHEA:76160"/>
    </physiologicalReaction>
</comment>